<reference evidence="1 2" key="1">
    <citation type="journal article" date="2019" name="Commun. Biol.">
        <title>The bagworm genome reveals a unique fibroin gene that provides high tensile strength.</title>
        <authorList>
            <person name="Kono N."/>
            <person name="Nakamura H."/>
            <person name="Ohtoshi R."/>
            <person name="Tomita M."/>
            <person name="Numata K."/>
            <person name="Arakawa K."/>
        </authorList>
    </citation>
    <scope>NUCLEOTIDE SEQUENCE [LARGE SCALE GENOMIC DNA]</scope>
</reference>
<dbReference type="AlphaFoldDB" id="A0A4C2A497"/>
<evidence type="ECO:0000313" key="2">
    <source>
        <dbReference type="Proteomes" id="UP000299102"/>
    </source>
</evidence>
<name>A0A4C2A497_EUMVA</name>
<evidence type="ECO:0000313" key="1">
    <source>
        <dbReference type="EMBL" id="GBP94044.1"/>
    </source>
</evidence>
<dbReference type="EMBL" id="BGZK01002451">
    <property type="protein sequence ID" value="GBP94044.1"/>
    <property type="molecule type" value="Genomic_DNA"/>
</dbReference>
<gene>
    <name evidence="1" type="ORF">EVAR_100898_1</name>
</gene>
<accession>A0A4C2A497</accession>
<keyword evidence="2" id="KW-1185">Reference proteome</keyword>
<dbReference type="Proteomes" id="UP000299102">
    <property type="component" value="Unassembled WGS sequence"/>
</dbReference>
<organism evidence="1 2">
    <name type="scientific">Eumeta variegata</name>
    <name type="common">Bagworm moth</name>
    <name type="synonym">Eumeta japonica</name>
    <dbReference type="NCBI Taxonomy" id="151549"/>
    <lineage>
        <taxon>Eukaryota</taxon>
        <taxon>Metazoa</taxon>
        <taxon>Ecdysozoa</taxon>
        <taxon>Arthropoda</taxon>
        <taxon>Hexapoda</taxon>
        <taxon>Insecta</taxon>
        <taxon>Pterygota</taxon>
        <taxon>Neoptera</taxon>
        <taxon>Endopterygota</taxon>
        <taxon>Lepidoptera</taxon>
        <taxon>Glossata</taxon>
        <taxon>Ditrysia</taxon>
        <taxon>Tineoidea</taxon>
        <taxon>Psychidae</taxon>
        <taxon>Oiketicinae</taxon>
        <taxon>Eumeta</taxon>
    </lineage>
</organism>
<proteinExistence type="predicted"/>
<dbReference type="OrthoDB" id="6929378at2759"/>
<sequence>MVDASTLDMDDFFKVESDDPARKQKLKFTLLELKAIVEMCDFLMSERDDHETEIRSVAFINTKLKNELADIYIKCSDLSDQRDRLRVLVSKTDDCRKQYEQSLLQIQALQEELHSS</sequence>
<protein>
    <submittedName>
        <fullName evidence="1">Uncharacterized protein</fullName>
    </submittedName>
</protein>
<comment type="caution">
    <text evidence="1">The sequence shown here is derived from an EMBL/GenBank/DDBJ whole genome shotgun (WGS) entry which is preliminary data.</text>
</comment>